<evidence type="ECO:0000313" key="8">
    <source>
        <dbReference type="EMBL" id="EEG77935.1"/>
    </source>
</evidence>
<dbReference type="EMBL" id="ACJM01000005">
    <property type="protein sequence ID" value="EEG77935.1"/>
    <property type="molecule type" value="Genomic_DNA"/>
</dbReference>
<dbReference type="STRING" id="555088.DealDRAFT_1234"/>
<feature type="transmembrane region" description="Helical" evidence="6">
    <location>
        <begin position="21"/>
        <end position="46"/>
    </location>
</feature>
<keyword evidence="4 6" id="KW-1133">Transmembrane helix</keyword>
<keyword evidence="5 6" id="KW-0472">Membrane</keyword>
<evidence type="ECO:0000256" key="4">
    <source>
        <dbReference type="ARBA" id="ARBA00022989"/>
    </source>
</evidence>
<keyword evidence="3 6" id="KW-0812">Transmembrane</keyword>
<dbReference type="Proteomes" id="UP000006443">
    <property type="component" value="Unassembled WGS sequence"/>
</dbReference>
<dbReference type="RefSeq" id="WP_008515846.1">
    <property type="nucleotide sequence ID" value="NZ_ACJM01000005.1"/>
</dbReference>
<comment type="subcellular location">
    <subcellularLocation>
        <location evidence="1">Cell membrane</location>
        <topology evidence="1">Multi-pass membrane protein</topology>
    </subcellularLocation>
</comment>
<name>C0GFH5_DETAL</name>
<feature type="transmembrane region" description="Helical" evidence="6">
    <location>
        <begin position="269"/>
        <end position="291"/>
    </location>
</feature>
<evidence type="ECO:0000313" key="9">
    <source>
        <dbReference type="Proteomes" id="UP000006443"/>
    </source>
</evidence>
<reference evidence="8 9" key="1">
    <citation type="submission" date="2009-02" db="EMBL/GenBank/DDBJ databases">
        <title>Sequencing of the draft genome and assembly of Dethiobacter alkaliphilus AHT 1.</title>
        <authorList>
            <consortium name="US DOE Joint Genome Institute (JGI-PGF)"/>
            <person name="Lucas S."/>
            <person name="Copeland A."/>
            <person name="Lapidus A."/>
            <person name="Glavina del Rio T."/>
            <person name="Dalin E."/>
            <person name="Tice H."/>
            <person name="Bruce D."/>
            <person name="Goodwin L."/>
            <person name="Pitluck S."/>
            <person name="Larimer F."/>
            <person name="Land M.L."/>
            <person name="Hauser L."/>
            <person name="Muyzer G."/>
        </authorList>
    </citation>
    <scope>NUCLEOTIDE SEQUENCE [LARGE SCALE GENOMIC DNA]</scope>
    <source>
        <strain evidence="8 9">AHT 1</strain>
    </source>
</reference>
<evidence type="ECO:0000256" key="3">
    <source>
        <dbReference type="ARBA" id="ARBA00022692"/>
    </source>
</evidence>
<feature type="domain" description="ABC-2 type transporter transmembrane" evidence="7">
    <location>
        <begin position="25"/>
        <end position="377"/>
    </location>
</feature>
<keyword evidence="9" id="KW-1185">Reference proteome</keyword>
<dbReference type="Pfam" id="PF12698">
    <property type="entry name" value="ABC2_membrane_3"/>
    <property type="match status" value="1"/>
</dbReference>
<dbReference type="AlphaFoldDB" id="C0GFH5"/>
<protein>
    <submittedName>
        <fullName evidence="8">ABC-type Na+ efflux pump permease component-like protein</fullName>
    </submittedName>
</protein>
<dbReference type="PANTHER" id="PTHR30294">
    <property type="entry name" value="MEMBRANE COMPONENT OF ABC TRANSPORTER YHHJ-RELATED"/>
    <property type="match status" value="1"/>
</dbReference>
<accession>C0GFH5</accession>
<feature type="transmembrane region" description="Helical" evidence="6">
    <location>
        <begin position="227"/>
        <end position="257"/>
    </location>
</feature>
<dbReference type="GO" id="GO:0005886">
    <property type="term" value="C:plasma membrane"/>
    <property type="evidence" value="ECO:0007669"/>
    <property type="project" value="UniProtKB-SubCell"/>
</dbReference>
<evidence type="ECO:0000256" key="2">
    <source>
        <dbReference type="ARBA" id="ARBA00022475"/>
    </source>
</evidence>
<dbReference type="eggNOG" id="COG1668">
    <property type="taxonomic scope" value="Bacteria"/>
</dbReference>
<evidence type="ECO:0000256" key="5">
    <source>
        <dbReference type="ARBA" id="ARBA00023136"/>
    </source>
</evidence>
<dbReference type="GO" id="GO:0140359">
    <property type="term" value="F:ABC-type transporter activity"/>
    <property type="evidence" value="ECO:0007669"/>
    <property type="project" value="InterPro"/>
</dbReference>
<dbReference type="InterPro" id="IPR013525">
    <property type="entry name" value="ABC2_TM"/>
</dbReference>
<evidence type="ECO:0000256" key="6">
    <source>
        <dbReference type="SAM" id="Phobius"/>
    </source>
</evidence>
<sequence length="404" mass="44967">MNNTRWSNIKRVARWEFIKALKSPTFLVLTFVVPLLMVAVGGISYLTQTIGSDQTVTVALVDETEDFYTFWQDQQHQSNLNLTLYPTSEQHLLEDLVLEGEYEGYMIFSEETLSTGHLPFYAEDIRSVNHDVIYRELESVISLHRMQRMGLAPEQIAAVGTPLRIDVRELSGEEINIAGLILPIISGVALIIATVFSGQVLMYGVIKEKQNRIVEILLSSISSFELMVGKILGFGLLSLTQMAIWATVGIIVAGSFFDVDILQFEAHQFVLPLLFFIFGYFMLASLFAAVGATMKEAEGSSQIHGLVIMIPMLPMFISGQLFMSPNALWVRILSHIPPFIPATVLLRMGATNLPVWEVASTLVALTISTIVITIFGARVFKGGIMQYDRAVNLRDLKAILAKDK</sequence>
<feature type="transmembrane region" description="Helical" evidence="6">
    <location>
        <begin position="180"/>
        <end position="206"/>
    </location>
</feature>
<feature type="transmembrane region" description="Helical" evidence="6">
    <location>
        <begin position="303"/>
        <end position="323"/>
    </location>
</feature>
<dbReference type="PANTHER" id="PTHR30294:SF29">
    <property type="entry name" value="MULTIDRUG ABC TRANSPORTER PERMEASE YBHS-RELATED"/>
    <property type="match status" value="1"/>
</dbReference>
<organism evidence="8 9">
    <name type="scientific">Dethiobacter alkaliphilus AHT 1</name>
    <dbReference type="NCBI Taxonomy" id="555088"/>
    <lineage>
        <taxon>Bacteria</taxon>
        <taxon>Bacillati</taxon>
        <taxon>Bacillota</taxon>
        <taxon>Dethiobacteria</taxon>
        <taxon>Dethiobacterales</taxon>
        <taxon>Dethiobacteraceae</taxon>
        <taxon>Dethiobacter</taxon>
    </lineage>
</organism>
<comment type="caution">
    <text evidence="8">The sequence shown here is derived from an EMBL/GenBank/DDBJ whole genome shotgun (WGS) entry which is preliminary data.</text>
</comment>
<evidence type="ECO:0000259" key="7">
    <source>
        <dbReference type="Pfam" id="PF12698"/>
    </source>
</evidence>
<gene>
    <name evidence="8" type="ORF">DealDRAFT_1234</name>
</gene>
<dbReference type="InterPro" id="IPR051449">
    <property type="entry name" value="ABC-2_transporter_component"/>
</dbReference>
<feature type="transmembrane region" description="Helical" evidence="6">
    <location>
        <begin position="358"/>
        <end position="380"/>
    </location>
</feature>
<evidence type="ECO:0000256" key="1">
    <source>
        <dbReference type="ARBA" id="ARBA00004651"/>
    </source>
</evidence>
<proteinExistence type="predicted"/>
<keyword evidence="2" id="KW-1003">Cell membrane</keyword>